<name>A0A8J6K312_ELECQ</name>
<dbReference type="Proteomes" id="UP000770717">
    <property type="component" value="Unassembled WGS sequence"/>
</dbReference>
<evidence type="ECO:0000313" key="3">
    <source>
        <dbReference type="Proteomes" id="UP000770717"/>
    </source>
</evidence>
<dbReference type="EMBL" id="WNTK01000008">
    <property type="protein sequence ID" value="KAG9479073.1"/>
    <property type="molecule type" value="Genomic_DNA"/>
</dbReference>
<reference evidence="2" key="1">
    <citation type="thesis" date="2020" institute="ProQuest LLC" country="789 East Eisenhower Parkway, Ann Arbor, MI, USA">
        <title>Comparative Genomics and Chromosome Evolution.</title>
        <authorList>
            <person name="Mudd A.B."/>
        </authorList>
    </citation>
    <scope>NUCLEOTIDE SEQUENCE</scope>
    <source>
        <strain evidence="2">HN-11 Male</strain>
        <tissue evidence="2">Kidney and liver</tissue>
    </source>
</reference>
<protein>
    <submittedName>
        <fullName evidence="2">Uncharacterized protein</fullName>
    </submittedName>
</protein>
<feature type="chain" id="PRO_5035177610" evidence="1">
    <location>
        <begin position="21"/>
        <end position="67"/>
    </location>
</feature>
<gene>
    <name evidence="2" type="ORF">GDO78_012629</name>
</gene>
<sequence length="67" mass="7619">MCSRLTTFLLTLHTLSYVKQQYLTSCPNICPELNHSPYLIGFEDLGCNTFWNSLAIEGDYTQQGVDI</sequence>
<evidence type="ECO:0000313" key="2">
    <source>
        <dbReference type="EMBL" id="KAG9479073.1"/>
    </source>
</evidence>
<keyword evidence="3" id="KW-1185">Reference proteome</keyword>
<dbReference type="AlphaFoldDB" id="A0A8J6K312"/>
<accession>A0A8J6K312</accession>
<feature type="signal peptide" evidence="1">
    <location>
        <begin position="1"/>
        <end position="20"/>
    </location>
</feature>
<keyword evidence="1" id="KW-0732">Signal</keyword>
<evidence type="ECO:0000256" key="1">
    <source>
        <dbReference type="SAM" id="SignalP"/>
    </source>
</evidence>
<proteinExistence type="predicted"/>
<comment type="caution">
    <text evidence="2">The sequence shown here is derived from an EMBL/GenBank/DDBJ whole genome shotgun (WGS) entry which is preliminary data.</text>
</comment>
<organism evidence="2 3">
    <name type="scientific">Eleutherodactylus coqui</name>
    <name type="common">Puerto Rican coqui</name>
    <dbReference type="NCBI Taxonomy" id="57060"/>
    <lineage>
        <taxon>Eukaryota</taxon>
        <taxon>Metazoa</taxon>
        <taxon>Chordata</taxon>
        <taxon>Craniata</taxon>
        <taxon>Vertebrata</taxon>
        <taxon>Euteleostomi</taxon>
        <taxon>Amphibia</taxon>
        <taxon>Batrachia</taxon>
        <taxon>Anura</taxon>
        <taxon>Neobatrachia</taxon>
        <taxon>Hyloidea</taxon>
        <taxon>Eleutherodactylidae</taxon>
        <taxon>Eleutherodactylinae</taxon>
        <taxon>Eleutherodactylus</taxon>
        <taxon>Eleutherodactylus</taxon>
    </lineage>
</organism>